<dbReference type="Pfam" id="PF11445">
    <property type="entry name" value="DUF2894"/>
    <property type="match status" value="1"/>
</dbReference>
<dbReference type="InterPro" id="IPR021549">
    <property type="entry name" value="DUF2894"/>
</dbReference>
<dbReference type="EMBL" id="JACYFT010000002">
    <property type="protein sequence ID" value="MBD8050928.1"/>
    <property type="molecule type" value="Genomic_DNA"/>
</dbReference>
<dbReference type="Proteomes" id="UP000647424">
    <property type="component" value="Unassembled WGS sequence"/>
</dbReference>
<accession>A0A927FHX8</accession>
<protein>
    <submittedName>
        <fullName evidence="1">DUF2894 domain-containing protein</fullName>
    </submittedName>
</protein>
<reference evidence="1" key="1">
    <citation type="submission" date="2020-09" db="EMBL/GenBank/DDBJ databases">
        <title>Genome seq and assembly of Limnohabitants sp.</title>
        <authorList>
            <person name="Chhetri G."/>
        </authorList>
    </citation>
    <scope>NUCLEOTIDE SEQUENCE</scope>
    <source>
        <strain evidence="1">JUR4</strain>
    </source>
</reference>
<keyword evidence="2" id="KW-1185">Reference proteome</keyword>
<name>A0A927FHX8_9BURK</name>
<comment type="caution">
    <text evidence="1">The sequence shown here is derived from an EMBL/GenBank/DDBJ whole genome shotgun (WGS) entry which is preliminary data.</text>
</comment>
<evidence type="ECO:0000313" key="2">
    <source>
        <dbReference type="Proteomes" id="UP000647424"/>
    </source>
</evidence>
<evidence type="ECO:0000313" key="1">
    <source>
        <dbReference type="EMBL" id="MBD8050928.1"/>
    </source>
</evidence>
<gene>
    <name evidence="1" type="ORF">IC609_10255</name>
</gene>
<proteinExistence type="predicted"/>
<sequence length="192" mass="20844">MNPDVLSTLDALRAAGAPRFDAVGWHYIETLAGRTQTQSGAAQALLTRKLQQSLDNLHQRMKAAAQATQTAKASSASSPLATLLQELKAQDQSDTHPISNAWRSENPRIQQFRQQLSQISVQKQVTQAIAQAPQNAGPINSHMLVLRSLGLMRGISPDYLNRFMVHVDTLLCLDEADKGKAPAKKAGAKSPK</sequence>
<dbReference type="AlphaFoldDB" id="A0A927FHX8"/>
<organism evidence="1 2">
    <name type="scientific">Limnohabitans radicicola</name>
    <dbReference type="NCBI Taxonomy" id="2771427"/>
    <lineage>
        <taxon>Bacteria</taxon>
        <taxon>Pseudomonadati</taxon>
        <taxon>Pseudomonadota</taxon>
        <taxon>Betaproteobacteria</taxon>
        <taxon>Burkholderiales</taxon>
        <taxon>Comamonadaceae</taxon>
        <taxon>Limnohabitans</taxon>
    </lineage>
</organism>
<dbReference type="RefSeq" id="WP_191819399.1">
    <property type="nucleotide sequence ID" value="NZ_JACYFT010000002.1"/>
</dbReference>